<dbReference type="Pfam" id="PF22640">
    <property type="entry name" value="ManC_GMP_beta-helix"/>
    <property type="match status" value="1"/>
</dbReference>
<protein>
    <recommendedName>
        <fullName evidence="2">mannose-1-phosphate guanylyltransferase</fullName>
        <ecNumber evidence="2">2.7.7.13</ecNumber>
    </recommendedName>
</protein>
<evidence type="ECO:0000313" key="13">
    <source>
        <dbReference type="Proteomes" id="UP000332515"/>
    </source>
</evidence>
<reference evidence="12 13" key="1">
    <citation type="submission" date="2019-09" db="EMBL/GenBank/DDBJ databases">
        <title>Segnochrobactrum spirostomi gen. nov., sp. nov., isolated from the ciliate Spirostomum cf. yagiui and description of a novel family, Segnochrobactraceae fam. nov. within the order Rhizobiales of the class Alphaproteobacteria.</title>
        <authorList>
            <person name="Akter S."/>
            <person name="Shazib S.U.A."/>
            <person name="Shin M.K."/>
        </authorList>
    </citation>
    <scope>NUCLEOTIDE SEQUENCE [LARGE SCALE GENOMIC DNA]</scope>
    <source>
        <strain evidence="12 13">Sp-1</strain>
    </source>
</reference>
<dbReference type="FunFam" id="3.90.550.10:FF:000046">
    <property type="entry name" value="Mannose-1-phosphate guanylyltransferase (GDP)"/>
    <property type="match status" value="1"/>
</dbReference>
<evidence type="ECO:0000259" key="11">
    <source>
        <dbReference type="Pfam" id="PF22640"/>
    </source>
</evidence>
<dbReference type="InterPro" id="IPR029044">
    <property type="entry name" value="Nucleotide-diphossugar_trans"/>
</dbReference>
<evidence type="ECO:0000256" key="6">
    <source>
        <dbReference type="ARBA" id="ARBA00023134"/>
    </source>
</evidence>
<dbReference type="GO" id="GO:0004475">
    <property type="term" value="F:mannose-1-phosphate guanylyltransferase (GTP) activity"/>
    <property type="evidence" value="ECO:0007669"/>
    <property type="project" value="UniProtKB-EC"/>
</dbReference>
<dbReference type="GO" id="GO:0000271">
    <property type="term" value="P:polysaccharide biosynthetic process"/>
    <property type="evidence" value="ECO:0007669"/>
    <property type="project" value="InterPro"/>
</dbReference>
<dbReference type="SUPFAM" id="SSF53448">
    <property type="entry name" value="Nucleotide-diphospho-sugar transferases"/>
    <property type="match status" value="1"/>
</dbReference>
<dbReference type="InterPro" id="IPR011051">
    <property type="entry name" value="RmlC_Cupin_sf"/>
</dbReference>
<dbReference type="AlphaFoldDB" id="A0A6A7Y1U9"/>
<dbReference type="InterPro" id="IPR054566">
    <property type="entry name" value="ManC/GMP-like_b-helix"/>
</dbReference>
<dbReference type="GO" id="GO:0009298">
    <property type="term" value="P:GDP-mannose biosynthetic process"/>
    <property type="evidence" value="ECO:0007669"/>
    <property type="project" value="TreeGrafter"/>
</dbReference>
<dbReference type="Pfam" id="PF01050">
    <property type="entry name" value="MannoseP_isomer"/>
    <property type="match status" value="1"/>
</dbReference>
<feature type="domain" description="Nucleotidyl transferase" evidence="9">
    <location>
        <begin position="9"/>
        <end position="286"/>
    </location>
</feature>
<dbReference type="EC" id="2.7.7.13" evidence="2"/>
<sequence length="473" mass="51796">MSFPGVIVPVILAGGSGTRLWPISRDTLPKQFIALASDRSLYQDTLTRVKQGDQFAAPIVVTSDDLRFFALRQATDIGIRPRVILEPARRDSAAALLAATLVAQAEYGEDCLILALAADHVIGDEPAFHEACRVAAAAAEKGAIVTFGIEPTGPRTSYGYIRRGAALGTGAWKVEAFVEKPNEETAERYLSEGYLWNSGNFLFPAALLAAEVERFQPTIASAVREAVEGRKVDHDFIRLEKAAFERTPALSIDYAVMEHTHAAAVVEGRFPWSDVGSWKALKEIGTANEDGNVIRGPAKLVDSRNSYIHSEGPLVTALGLDDIAVIATEDAVLVMPSARSEDVKALVATLKAEQRSEAAEHIKNYRPWGTYQTALLGSRFRVKKIVVDPGARLSLQKHHHRAEHWIVVHGTAEVTVGERVFELHENQSTYIPLGELHRLANPGRIPLELIEVQTGSYLGEDDIVRLEDIYNRS</sequence>
<dbReference type="InterPro" id="IPR049577">
    <property type="entry name" value="GMPP_N"/>
</dbReference>
<dbReference type="PANTHER" id="PTHR46390:SF1">
    <property type="entry name" value="MANNOSE-1-PHOSPHATE GUANYLYLTRANSFERASE"/>
    <property type="match status" value="1"/>
</dbReference>
<comment type="catalytic activity">
    <reaction evidence="7">
        <text>alpha-D-mannose 1-phosphate + GTP + H(+) = GDP-alpha-D-mannose + diphosphate</text>
        <dbReference type="Rhea" id="RHEA:15229"/>
        <dbReference type="ChEBI" id="CHEBI:15378"/>
        <dbReference type="ChEBI" id="CHEBI:33019"/>
        <dbReference type="ChEBI" id="CHEBI:37565"/>
        <dbReference type="ChEBI" id="CHEBI:57527"/>
        <dbReference type="ChEBI" id="CHEBI:58409"/>
        <dbReference type="EC" id="2.7.7.13"/>
    </reaction>
</comment>
<comment type="caution">
    <text evidence="12">The sequence shown here is derived from an EMBL/GenBank/DDBJ whole genome shotgun (WGS) entry which is preliminary data.</text>
</comment>
<dbReference type="RefSeq" id="WP_153480483.1">
    <property type="nucleotide sequence ID" value="NZ_VWNA01000001.1"/>
</dbReference>
<accession>A0A6A7Y1U9</accession>
<dbReference type="InterPro" id="IPR001538">
    <property type="entry name" value="Man6P_isomerase-2_C"/>
</dbReference>
<dbReference type="CDD" id="cd02213">
    <property type="entry name" value="cupin_PMI_typeII_C"/>
    <property type="match status" value="1"/>
</dbReference>
<evidence type="ECO:0000256" key="7">
    <source>
        <dbReference type="ARBA" id="ARBA00047343"/>
    </source>
</evidence>
<keyword evidence="5" id="KW-0547">Nucleotide-binding</keyword>
<dbReference type="PANTHER" id="PTHR46390">
    <property type="entry name" value="MANNOSE-1-PHOSPHATE GUANYLYLTRANSFERASE"/>
    <property type="match status" value="1"/>
</dbReference>
<keyword evidence="3 12" id="KW-0808">Transferase</keyword>
<evidence type="ECO:0000313" key="12">
    <source>
        <dbReference type="EMBL" id="MQT12953.1"/>
    </source>
</evidence>
<dbReference type="Gene3D" id="2.60.120.10">
    <property type="entry name" value="Jelly Rolls"/>
    <property type="match status" value="1"/>
</dbReference>
<proteinExistence type="inferred from homology"/>
<dbReference type="EMBL" id="VWNA01000001">
    <property type="protein sequence ID" value="MQT12953.1"/>
    <property type="molecule type" value="Genomic_DNA"/>
</dbReference>
<organism evidence="12 13">
    <name type="scientific">Segnochrobactrum spirostomi</name>
    <dbReference type="NCBI Taxonomy" id="2608987"/>
    <lineage>
        <taxon>Bacteria</taxon>
        <taxon>Pseudomonadati</taxon>
        <taxon>Pseudomonadota</taxon>
        <taxon>Alphaproteobacteria</taxon>
        <taxon>Hyphomicrobiales</taxon>
        <taxon>Segnochrobactraceae</taxon>
        <taxon>Segnochrobactrum</taxon>
    </lineage>
</organism>
<feature type="domain" description="Mannose-6-phosphate isomerase type II C-terminal" evidence="10">
    <location>
        <begin position="354"/>
        <end position="468"/>
    </location>
</feature>
<dbReference type="GO" id="GO:0005525">
    <property type="term" value="F:GTP binding"/>
    <property type="evidence" value="ECO:0007669"/>
    <property type="project" value="UniProtKB-KW"/>
</dbReference>
<gene>
    <name evidence="12" type="ORF">F0357_09895</name>
</gene>
<dbReference type="Pfam" id="PF00483">
    <property type="entry name" value="NTP_transferase"/>
    <property type="match status" value="1"/>
</dbReference>
<dbReference type="GO" id="GO:0016853">
    <property type="term" value="F:isomerase activity"/>
    <property type="evidence" value="ECO:0007669"/>
    <property type="project" value="UniProtKB-KW"/>
</dbReference>
<keyword evidence="12" id="KW-0413">Isomerase</keyword>
<dbReference type="NCBIfam" id="TIGR01479">
    <property type="entry name" value="GMP_PMI"/>
    <property type="match status" value="1"/>
</dbReference>
<dbReference type="InterPro" id="IPR014710">
    <property type="entry name" value="RmlC-like_jellyroll"/>
</dbReference>
<dbReference type="Proteomes" id="UP000332515">
    <property type="component" value="Unassembled WGS sequence"/>
</dbReference>
<evidence type="ECO:0000256" key="1">
    <source>
        <dbReference type="ARBA" id="ARBA00006115"/>
    </source>
</evidence>
<evidence type="ECO:0000256" key="3">
    <source>
        <dbReference type="ARBA" id="ARBA00022679"/>
    </source>
</evidence>
<evidence type="ECO:0000256" key="5">
    <source>
        <dbReference type="ARBA" id="ARBA00022741"/>
    </source>
</evidence>
<evidence type="ECO:0000259" key="10">
    <source>
        <dbReference type="Pfam" id="PF01050"/>
    </source>
</evidence>
<dbReference type="InterPro" id="IPR005835">
    <property type="entry name" value="NTP_transferase_dom"/>
</dbReference>
<dbReference type="CDD" id="cd02509">
    <property type="entry name" value="GDP-M1P_Guanylyltransferase"/>
    <property type="match status" value="1"/>
</dbReference>
<dbReference type="SUPFAM" id="SSF51182">
    <property type="entry name" value="RmlC-like cupins"/>
    <property type="match status" value="1"/>
</dbReference>
<dbReference type="InterPro" id="IPR006375">
    <property type="entry name" value="Man1P_GuaTrfase/Man6P_Isoase"/>
</dbReference>
<evidence type="ECO:0000256" key="4">
    <source>
        <dbReference type="ARBA" id="ARBA00022695"/>
    </source>
</evidence>
<evidence type="ECO:0000256" key="2">
    <source>
        <dbReference type="ARBA" id="ARBA00012387"/>
    </source>
</evidence>
<keyword evidence="4 12" id="KW-0548">Nucleotidyltransferase</keyword>
<dbReference type="InterPro" id="IPR051161">
    <property type="entry name" value="Mannose-6P_isomerase_type2"/>
</dbReference>
<keyword evidence="6" id="KW-0342">GTP-binding</keyword>
<evidence type="ECO:0000256" key="8">
    <source>
        <dbReference type="RuleBase" id="RU004190"/>
    </source>
</evidence>
<feature type="domain" description="MannoseP isomerase/GMP-like beta-helix" evidence="11">
    <location>
        <begin position="301"/>
        <end position="350"/>
    </location>
</feature>
<evidence type="ECO:0000259" key="9">
    <source>
        <dbReference type="Pfam" id="PF00483"/>
    </source>
</evidence>
<name>A0A6A7Y1U9_9HYPH</name>
<dbReference type="FunFam" id="2.60.120.10:FF:000032">
    <property type="entry name" value="Mannose-1-phosphate guanylyltransferase/mannose-6-phosphate isomerase"/>
    <property type="match status" value="1"/>
</dbReference>
<comment type="similarity">
    <text evidence="1 8">Belongs to the mannose-6-phosphate isomerase type 2 family.</text>
</comment>
<keyword evidence="13" id="KW-1185">Reference proteome</keyword>
<dbReference type="Gene3D" id="3.90.550.10">
    <property type="entry name" value="Spore Coat Polysaccharide Biosynthesis Protein SpsA, Chain A"/>
    <property type="match status" value="1"/>
</dbReference>